<dbReference type="Pfam" id="PF08019">
    <property type="entry name" value="EptA_B_N"/>
    <property type="match status" value="1"/>
</dbReference>
<dbReference type="NCBIfam" id="NF007160">
    <property type="entry name" value="PRK09598.1"/>
    <property type="match status" value="1"/>
</dbReference>
<dbReference type="EMBL" id="AE017125">
    <property type="protein sequence ID" value="AAP77762.1"/>
    <property type="molecule type" value="Genomic_DNA"/>
</dbReference>
<evidence type="ECO:0000259" key="9">
    <source>
        <dbReference type="SMART" id="SM00014"/>
    </source>
</evidence>
<dbReference type="GO" id="GO:0005886">
    <property type="term" value="C:plasma membrane"/>
    <property type="evidence" value="ECO:0007669"/>
    <property type="project" value="UniProtKB-SubCell"/>
</dbReference>
<dbReference type="Pfam" id="PF01569">
    <property type="entry name" value="PAP2"/>
    <property type="match status" value="1"/>
</dbReference>
<feature type="transmembrane region" description="Helical" evidence="8">
    <location>
        <begin position="249"/>
        <end position="269"/>
    </location>
</feature>
<evidence type="ECO:0000256" key="5">
    <source>
        <dbReference type="ARBA" id="ARBA00022692"/>
    </source>
</evidence>
<sequence length="823" mass="92067">MIKLHQRQMTIKLHKFIDNLCIITAMNKQVSMNFAKVNLWHLGVTIGIFCLIVGMLRIFGWSEPEVYPQIQKDIFLAINSLWSNVPSLAHNLTQLGDASVAFALLLGFLIAPKLWEALIAGSLLSLVLSTLFKTIYAMPRPARAFENTFNIIGERLAGTNSLPSGHSITIFTILSVLLFAFMPSTRKWRLPFIIGITLLGVFVGLSRVGVGAHYPLDVLVGASLGCVCGVFGVLVASKTRIFAWLDSHFGLLIFATLGAVAVVMAIQNISKHNLAVFYLALICASGCLFMMLHKYFTSAQRLDLQCTTPPPPPPHPTPSQPIVFIFIISALQVAFFHFPFLGFVRTNLALDSLNAIVLFVSLVLFLFALTTLMPLLLALISFKLTKIWFAIISITNAIAVYFVSVYGVFLDKTMMGNLFNTNPAEAGEFLSLKMALYIVILGLLPACFLLFEKVARPTRKSLAKSLGLIFFVLIVLTGVNFQNLLWFDKYSKQLGALIMPWSYIGNSVRYFQGELAKNKKEIPLPDARITNDKKSVVVLVIGESARAKNFSLYGYSRNTNPLLLEVSGLRHFYAKSSTTYTSASVKNMLSYKDSTNLYEILPNYLARTGVDVMWRSTNWGEPPLHLPSENIMRYSQLAEKYIHLDDNYESTLVAGLTEDIELAKSPKVLIVIHTSTSHGPTYYKKYPPQFEVFKPVCKSVEPKGCLQSEIINAYDNTILYTDFLLHSVISQLSKLDKYDSTMIYVSDHGESLGENGVYMHGIPLAFAPKEQYEIPFFVWSSNASRIKDLNEATHFHIFHSVLTFLDVESEVLDEKMSIFTKQK</sequence>
<feature type="transmembrane region" description="Helical" evidence="8">
    <location>
        <begin position="218"/>
        <end position="237"/>
    </location>
</feature>
<dbReference type="CDD" id="cd16017">
    <property type="entry name" value="LptA"/>
    <property type="match status" value="1"/>
</dbReference>
<dbReference type="InterPro" id="IPR058130">
    <property type="entry name" value="PEA_transf_C"/>
</dbReference>
<feature type="domain" description="Phosphatidic acid phosphatase type 2/haloperoxidase" evidence="9">
    <location>
        <begin position="113"/>
        <end position="233"/>
    </location>
</feature>
<keyword evidence="2" id="KW-1003">Cell membrane</keyword>
<dbReference type="eggNOG" id="COG2194">
    <property type="taxonomic scope" value="Bacteria"/>
</dbReference>
<dbReference type="GO" id="GO:0016776">
    <property type="term" value="F:phosphotransferase activity, phosphate group as acceptor"/>
    <property type="evidence" value="ECO:0007669"/>
    <property type="project" value="TreeGrafter"/>
</dbReference>
<dbReference type="InterPro" id="IPR017850">
    <property type="entry name" value="Alkaline_phosphatase_core_sf"/>
</dbReference>
<evidence type="ECO:0000256" key="7">
    <source>
        <dbReference type="ARBA" id="ARBA00023136"/>
    </source>
</evidence>
<evidence type="ECO:0000256" key="3">
    <source>
        <dbReference type="ARBA" id="ARBA00022519"/>
    </source>
</evidence>
<dbReference type="InterPro" id="IPR000917">
    <property type="entry name" value="Sulfatase_N"/>
</dbReference>
<gene>
    <name evidence="10" type="ordered locus">HH_1165</name>
</gene>
<feature type="transmembrane region" description="Helical" evidence="8">
    <location>
        <begin position="322"/>
        <end position="344"/>
    </location>
</feature>
<organism evidence="10 11">
    <name type="scientific">Helicobacter hepaticus (strain ATCC 51449 / 3B1)</name>
    <dbReference type="NCBI Taxonomy" id="235279"/>
    <lineage>
        <taxon>Bacteria</taxon>
        <taxon>Pseudomonadati</taxon>
        <taxon>Campylobacterota</taxon>
        <taxon>Epsilonproteobacteria</taxon>
        <taxon>Campylobacterales</taxon>
        <taxon>Helicobacteraceae</taxon>
        <taxon>Helicobacter</taxon>
    </lineage>
</organism>
<dbReference type="PANTHER" id="PTHR30443">
    <property type="entry name" value="INNER MEMBRANE PROTEIN"/>
    <property type="match status" value="1"/>
</dbReference>
<protein>
    <recommendedName>
        <fullName evidence="9">Phosphatidic acid phosphatase type 2/haloperoxidase domain-containing protein</fullName>
    </recommendedName>
</protein>
<dbReference type="eggNOG" id="COG0671">
    <property type="taxonomic scope" value="Bacteria"/>
</dbReference>
<dbReference type="InterPro" id="IPR000326">
    <property type="entry name" value="PAP2/HPO"/>
</dbReference>
<comment type="subcellular location">
    <subcellularLocation>
        <location evidence="1">Cell inner membrane</location>
        <topology evidence="1">Multi-pass membrane protein</topology>
    </subcellularLocation>
</comment>
<dbReference type="SUPFAM" id="SSF53649">
    <property type="entry name" value="Alkaline phosphatase-like"/>
    <property type="match status" value="1"/>
</dbReference>
<evidence type="ECO:0000256" key="4">
    <source>
        <dbReference type="ARBA" id="ARBA00022679"/>
    </source>
</evidence>
<dbReference type="PANTHER" id="PTHR30443:SF0">
    <property type="entry name" value="PHOSPHOETHANOLAMINE TRANSFERASE EPTA"/>
    <property type="match status" value="1"/>
</dbReference>
<keyword evidence="6 8" id="KW-1133">Transmembrane helix</keyword>
<keyword evidence="11" id="KW-1185">Reference proteome</keyword>
<keyword evidence="3" id="KW-0997">Cell inner membrane</keyword>
<evidence type="ECO:0000256" key="8">
    <source>
        <dbReference type="SAM" id="Phobius"/>
    </source>
</evidence>
<dbReference type="SMART" id="SM00014">
    <property type="entry name" value="acidPPc"/>
    <property type="match status" value="1"/>
</dbReference>
<evidence type="ECO:0000256" key="6">
    <source>
        <dbReference type="ARBA" id="ARBA00022989"/>
    </source>
</evidence>
<keyword evidence="7 8" id="KW-0472">Membrane</keyword>
<dbReference type="InterPro" id="IPR036938">
    <property type="entry name" value="PAP2/HPO_sf"/>
</dbReference>
<proteinExistence type="predicted"/>
<evidence type="ECO:0000256" key="2">
    <source>
        <dbReference type="ARBA" id="ARBA00022475"/>
    </source>
</evidence>
<feature type="transmembrane region" description="Helical" evidence="8">
    <location>
        <begin position="39"/>
        <end position="59"/>
    </location>
</feature>
<feature type="transmembrane region" description="Helical" evidence="8">
    <location>
        <begin position="275"/>
        <end position="292"/>
    </location>
</feature>
<dbReference type="InterPro" id="IPR012549">
    <property type="entry name" value="EptA-like_N"/>
</dbReference>
<reference evidence="10 11" key="1">
    <citation type="journal article" date="2003" name="Proc. Natl. Acad. Sci. U.S.A.">
        <title>The complete genome sequence of the carcinogenic bacterium Helicobacter hepaticus.</title>
        <authorList>
            <person name="Suerbaum S."/>
            <person name="Josenhans C."/>
            <person name="Sterzenbach T."/>
            <person name="Drescher B."/>
            <person name="Brandt P."/>
            <person name="Bell M."/>
            <person name="Droege M."/>
            <person name="Fartmann B."/>
            <person name="Fischer H.-P."/>
            <person name="Ge Z."/>
            <person name="Hoerster A."/>
            <person name="Holland R."/>
            <person name="Klein K."/>
            <person name="Koenig J."/>
            <person name="Macko L."/>
            <person name="Mendz G.L."/>
            <person name="Nyakatura G."/>
            <person name="Schauer D.B."/>
            <person name="Shen Z."/>
            <person name="Weber J."/>
            <person name="Frosch M."/>
            <person name="Fox J.G."/>
        </authorList>
    </citation>
    <scope>NUCLEOTIDE SEQUENCE [LARGE SCALE GENOMIC DNA]</scope>
    <source>
        <strain evidence="11">ATCC 51449 / 3B1</strain>
    </source>
</reference>
<dbReference type="HOGENOM" id="CLU_343813_0_0_7"/>
<keyword evidence="4" id="KW-0808">Transferase</keyword>
<dbReference type="Gene3D" id="1.20.144.10">
    <property type="entry name" value="Phosphatidic acid phosphatase type 2/haloperoxidase"/>
    <property type="match status" value="1"/>
</dbReference>
<name>Q7VH02_HELHP</name>
<keyword evidence="5 8" id="KW-0812">Transmembrane</keyword>
<dbReference type="GO" id="GO:0009244">
    <property type="term" value="P:lipopolysaccharide core region biosynthetic process"/>
    <property type="evidence" value="ECO:0007669"/>
    <property type="project" value="TreeGrafter"/>
</dbReference>
<dbReference type="STRING" id="235279.HH_1165"/>
<dbReference type="Proteomes" id="UP000002495">
    <property type="component" value="Chromosome"/>
</dbReference>
<dbReference type="AlphaFoldDB" id="Q7VH02"/>
<feature type="transmembrane region" description="Helical" evidence="8">
    <location>
        <begin position="429"/>
        <end position="451"/>
    </location>
</feature>
<feature type="transmembrane region" description="Helical" evidence="8">
    <location>
        <begin position="164"/>
        <end position="181"/>
    </location>
</feature>
<accession>Q7VH02</accession>
<evidence type="ECO:0000313" key="10">
    <source>
        <dbReference type="EMBL" id="AAP77762.1"/>
    </source>
</evidence>
<feature type="transmembrane region" description="Helical" evidence="8">
    <location>
        <begin position="463"/>
        <end position="481"/>
    </location>
</feature>
<dbReference type="InterPro" id="IPR040423">
    <property type="entry name" value="PEA_transferase"/>
</dbReference>
<evidence type="ECO:0000256" key="1">
    <source>
        <dbReference type="ARBA" id="ARBA00004429"/>
    </source>
</evidence>
<dbReference type="Pfam" id="PF00884">
    <property type="entry name" value="Sulfatase"/>
    <property type="match status" value="1"/>
</dbReference>
<feature type="transmembrane region" description="Helical" evidence="8">
    <location>
        <begin position="387"/>
        <end position="409"/>
    </location>
</feature>
<evidence type="ECO:0000313" key="11">
    <source>
        <dbReference type="Proteomes" id="UP000002495"/>
    </source>
</evidence>
<feature type="transmembrane region" description="Helical" evidence="8">
    <location>
        <begin position="356"/>
        <end position="380"/>
    </location>
</feature>
<dbReference type="CDD" id="cd01610">
    <property type="entry name" value="PAP2_like"/>
    <property type="match status" value="1"/>
</dbReference>
<feature type="transmembrane region" description="Helical" evidence="8">
    <location>
        <begin position="118"/>
        <end position="138"/>
    </location>
</feature>
<dbReference type="SUPFAM" id="SSF48317">
    <property type="entry name" value="Acid phosphatase/Vanadium-dependent haloperoxidase"/>
    <property type="match status" value="1"/>
</dbReference>
<feature type="transmembrane region" description="Helical" evidence="8">
    <location>
        <begin position="188"/>
        <end position="206"/>
    </location>
</feature>
<feature type="transmembrane region" description="Helical" evidence="8">
    <location>
        <begin position="92"/>
        <end position="111"/>
    </location>
</feature>
<dbReference type="Gene3D" id="3.40.720.10">
    <property type="entry name" value="Alkaline Phosphatase, subunit A"/>
    <property type="match status" value="1"/>
</dbReference>
<dbReference type="KEGG" id="hhe:HH_1165"/>